<feature type="transmembrane region" description="Helical" evidence="3">
    <location>
        <begin position="270"/>
        <end position="288"/>
    </location>
</feature>
<feature type="signal peptide" evidence="4">
    <location>
        <begin position="1"/>
        <end position="17"/>
    </location>
</feature>
<keyword evidence="7" id="KW-1185">Reference proteome</keyword>
<comment type="caution">
    <text evidence="6">The sequence shown here is derived from an EMBL/GenBank/DDBJ whole genome shotgun (WGS) entry which is preliminary data.</text>
</comment>
<feature type="coiled-coil region" evidence="1">
    <location>
        <begin position="194"/>
        <end position="221"/>
    </location>
</feature>
<proteinExistence type="predicted"/>
<keyword evidence="3" id="KW-0812">Transmembrane</keyword>
<dbReference type="Pfam" id="PF14257">
    <property type="entry name" value="DUF4349"/>
    <property type="match status" value="1"/>
</dbReference>
<dbReference type="RefSeq" id="WP_379879965.1">
    <property type="nucleotide sequence ID" value="NZ_JBHPON010000001.1"/>
</dbReference>
<keyword evidence="1" id="KW-0175">Coiled coil</keyword>
<evidence type="ECO:0000259" key="5">
    <source>
        <dbReference type="Pfam" id="PF14257"/>
    </source>
</evidence>
<evidence type="ECO:0000256" key="3">
    <source>
        <dbReference type="SAM" id="Phobius"/>
    </source>
</evidence>
<gene>
    <name evidence="6" type="ORF">ACFMB1_04015</name>
</gene>
<keyword evidence="4" id="KW-0732">Signal</keyword>
<evidence type="ECO:0000256" key="2">
    <source>
        <dbReference type="SAM" id="MobiDB-lite"/>
    </source>
</evidence>
<feature type="region of interest" description="Disordered" evidence="2">
    <location>
        <begin position="29"/>
        <end position="64"/>
    </location>
</feature>
<feature type="chain" id="PRO_5045181634" evidence="4">
    <location>
        <begin position="18"/>
        <end position="296"/>
    </location>
</feature>
<dbReference type="InterPro" id="IPR025645">
    <property type="entry name" value="DUF4349"/>
</dbReference>
<protein>
    <submittedName>
        <fullName evidence="6">DUF4349 domain-containing protein</fullName>
    </submittedName>
</protein>
<evidence type="ECO:0000256" key="1">
    <source>
        <dbReference type="SAM" id="Coils"/>
    </source>
</evidence>
<sequence>MTGRKRILLGLAALALAACDGGGGPEYDAAPSSMGGVAMERAESAPARGMAPSEPSPAPEPGEQAGLMLAYSYSMGVKAPKEAVAPLKSAHEKACMDAGPKLCQVLGSSVSSWGEDHVSAYLNLRAAPDWLTTFRTEIAADADKAGGRVTSDNVNTEDLTAYLVDIEARLSAKLALRDRIRQLLETRDGSLSDILAAERALADVQGEIDSMTAQRAAARARVDMSALSISYESDPETSTGAFKPLAEAFKSFFRTSIASLAAAVNFVARAWPFFLIAMGVLFVLRAWWRGRRTKRA</sequence>
<dbReference type="EMBL" id="JBHPON010000001">
    <property type="protein sequence ID" value="MFC6034694.1"/>
    <property type="molecule type" value="Genomic_DNA"/>
</dbReference>
<feature type="domain" description="DUF4349" evidence="5">
    <location>
        <begin position="69"/>
        <end position="284"/>
    </location>
</feature>
<evidence type="ECO:0000313" key="7">
    <source>
        <dbReference type="Proteomes" id="UP001596116"/>
    </source>
</evidence>
<keyword evidence="3" id="KW-0472">Membrane</keyword>
<organism evidence="6 7">
    <name type="scientific">Hyphococcus aureus</name>
    <dbReference type="NCBI Taxonomy" id="2666033"/>
    <lineage>
        <taxon>Bacteria</taxon>
        <taxon>Pseudomonadati</taxon>
        <taxon>Pseudomonadota</taxon>
        <taxon>Alphaproteobacteria</taxon>
        <taxon>Parvularculales</taxon>
        <taxon>Parvularculaceae</taxon>
        <taxon>Hyphococcus</taxon>
    </lineage>
</organism>
<accession>A0ABW1KS62</accession>
<dbReference type="Proteomes" id="UP001596116">
    <property type="component" value="Unassembled WGS sequence"/>
</dbReference>
<evidence type="ECO:0000313" key="6">
    <source>
        <dbReference type="EMBL" id="MFC6034694.1"/>
    </source>
</evidence>
<keyword evidence="3" id="KW-1133">Transmembrane helix</keyword>
<reference evidence="6 7" key="1">
    <citation type="submission" date="2024-09" db="EMBL/GenBank/DDBJ databases">
        <authorList>
            <person name="Zhang Z.-H."/>
        </authorList>
    </citation>
    <scope>NUCLEOTIDE SEQUENCE [LARGE SCALE GENOMIC DNA]</scope>
    <source>
        <strain evidence="6 7">HHTR114</strain>
    </source>
</reference>
<name>A0ABW1KS62_9PROT</name>
<evidence type="ECO:0000256" key="4">
    <source>
        <dbReference type="SAM" id="SignalP"/>
    </source>
</evidence>
<dbReference type="PROSITE" id="PS51257">
    <property type="entry name" value="PROKAR_LIPOPROTEIN"/>
    <property type="match status" value="1"/>
</dbReference>